<protein>
    <submittedName>
        <fullName evidence="3">Cupin domain-containing protein</fullName>
    </submittedName>
</protein>
<keyword evidence="4" id="KW-1185">Reference proteome</keyword>
<dbReference type="InterPro" id="IPR051610">
    <property type="entry name" value="GPI/OXD"/>
</dbReference>
<dbReference type="InterPro" id="IPR013096">
    <property type="entry name" value="Cupin_2"/>
</dbReference>
<name>A0A2U2N484_9GAMM</name>
<organism evidence="3 4">
    <name type="scientific">Sediminicurvatus halobius</name>
    <dbReference type="NCBI Taxonomy" id="2182432"/>
    <lineage>
        <taxon>Bacteria</taxon>
        <taxon>Pseudomonadati</taxon>
        <taxon>Pseudomonadota</taxon>
        <taxon>Gammaproteobacteria</taxon>
        <taxon>Chromatiales</taxon>
        <taxon>Ectothiorhodospiraceae</taxon>
        <taxon>Sediminicurvatus</taxon>
    </lineage>
</organism>
<accession>A0A2U2N484</accession>
<dbReference type="PANTHER" id="PTHR35848">
    <property type="entry name" value="OXALATE-BINDING PROTEIN"/>
    <property type="match status" value="1"/>
</dbReference>
<gene>
    <name evidence="3" type="ORF">DEM34_06540</name>
</gene>
<evidence type="ECO:0000256" key="1">
    <source>
        <dbReference type="ARBA" id="ARBA00022723"/>
    </source>
</evidence>
<dbReference type="AlphaFoldDB" id="A0A2U2N484"/>
<dbReference type="InterPro" id="IPR014710">
    <property type="entry name" value="RmlC-like_jellyroll"/>
</dbReference>
<dbReference type="InterPro" id="IPR011051">
    <property type="entry name" value="RmlC_Cupin_sf"/>
</dbReference>
<dbReference type="PANTHER" id="PTHR35848:SF6">
    <property type="entry name" value="CUPIN TYPE-2 DOMAIN-CONTAINING PROTEIN"/>
    <property type="match status" value="1"/>
</dbReference>
<keyword evidence="1" id="KW-0479">Metal-binding</keyword>
<evidence type="ECO:0000313" key="3">
    <source>
        <dbReference type="EMBL" id="PWG63857.1"/>
    </source>
</evidence>
<sequence length="154" mass="17457">MSDERPTRVIRARDWQWQGVSVHAYKTEGTHFRGVTRQTLLGTAEDEAALALETRYFEVEPGGYTSLEQHGHPHSVVILRGRGEVILEDRLEPVAPHDVVYIGPWAAHQFHATGDEPLGFLCIVSRDRDRPRLADDDTVARISANPEVARRLRR</sequence>
<dbReference type="CDD" id="cd02222">
    <property type="entry name" value="cupin_TM1459-like"/>
    <property type="match status" value="1"/>
</dbReference>
<dbReference type="GO" id="GO:0046872">
    <property type="term" value="F:metal ion binding"/>
    <property type="evidence" value="ECO:0007669"/>
    <property type="project" value="UniProtKB-KW"/>
</dbReference>
<evidence type="ECO:0000259" key="2">
    <source>
        <dbReference type="Pfam" id="PF07883"/>
    </source>
</evidence>
<evidence type="ECO:0000313" key="4">
    <source>
        <dbReference type="Proteomes" id="UP000245474"/>
    </source>
</evidence>
<proteinExistence type="predicted"/>
<dbReference type="Gene3D" id="2.60.120.10">
    <property type="entry name" value="Jelly Rolls"/>
    <property type="match status" value="1"/>
</dbReference>
<comment type="caution">
    <text evidence="3">The sequence shown here is derived from an EMBL/GenBank/DDBJ whole genome shotgun (WGS) entry which is preliminary data.</text>
</comment>
<dbReference type="Pfam" id="PF07883">
    <property type="entry name" value="Cupin_2"/>
    <property type="match status" value="1"/>
</dbReference>
<feature type="domain" description="Cupin type-2" evidence="2">
    <location>
        <begin position="56"/>
        <end position="124"/>
    </location>
</feature>
<reference evidence="3 4" key="1">
    <citation type="submission" date="2018-05" db="EMBL/GenBank/DDBJ databases">
        <title>Spiribacter halobius sp. nov., a moderately halophilic bacterium isolated from marine solar saltern.</title>
        <authorList>
            <person name="Zheng W.-S."/>
            <person name="Lu D.-C."/>
            <person name="Du Z.-J."/>
        </authorList>
    </citation>
    <scope>NUCLEOTIDE SEQUENCE [LARGE SCALE GENOMIC DNA]</scope>
    <source>
        <strain evidence="3 4">E85</strain>
    </source>
</reference>
<dbReference type="Proteomes" id="UP000245474">
    <property type="component" value="Unassembled WGS sequence"/>
</dbReference>
<dbReference type="SUPFAM" id="SSF51182">
    <property type="entry name" value="RmlC-like cupins"/>
    <property type="match status" value="1"/>
</dbReference>
<dbReference type="RefSeq" id="WP_109677470.1">
    <property type="nucleotide sequence ID" value="NZ_CP086615.1"/>
</dbReference>
<dbReference type="EMBL" id="QFFI01000008">
    <property type="protein sequence ID" value="PWG63857.1"/>
    <property type="molecule type" value="Genomic_DNA"/>
</dbReference>
<dbReference type="OrthoDB" id="1551122at2"/>